<dbReference type="eggNOG" id="COG2932">
    <property type="taxonomic scope" value="Bacteria"/>
</dbReference>
<feature type="domain" description="HTH cro/C1-type" evidence="6">
    <location>
        <begin position="14"/>
        <end position="68"/>
    </location>
</feature>
<evidence type="ECO:0000256" key="2">
    <source>
        <dbReference type="ARBA" id="ARBA00022801"/>
    </source>
</evidence>
<name>W0ADT2_9SPHN</name>
<dbReference type="PROSITE" id="PS50943">
    <property type="entry name" value="HTH_CROC1"/>
    <property type="match status" value="1"/>
</dbReference>
<dbReference type="InterPro" id="IPR036286">
    <property type="entry name" value="LexA/Signal_pep-like_sf"/>
</dbReference>
<dbReference type="STRING" id="1123269.NX02_22040"/>
<evidence type="ECO:0000259" key="6">
    <source>
        <dbReference type="PROSITE" id="PS50943"/>
    </source>
</evidence>
<proteinExistence type="predicted"/>
<keyword evidence="8" id="KW-1185">Reference proteome</keyword>
<dbReference type="Gene3D" id="2.10.109.10">
    <property type="entry name" value="Umud Fragment, subunit A"/>
    <property type="match status" value="1"/>
</dbReference>
<dbReference type="Proteomes" id="UP000018851">
    <property type="component" value="Chromosome"/>
</dbReference>
<keyword evidence="3" id="KW-0805">Transcription regulation</keyword>
<organism evidence="7 8">
    <name type="scientific">Sphingomonas sanxanigenens DSM 19645 = NX02</name>
    <dbReference type="NCBI Taxonomy" id="1123269"/>
    <lineage>
        <taxon>Bacteria</taxon>
        <taxon>Pseudomonadati</taxon>
        <taxon>Pseudomonadota</taxon>
        <taxon>Alphaproteobacteria</taxon>
        <taxon>Sphingomonadales</taxon>
        <taxon>Sphingomonadaceae</taxon>
        <taxon>Sphingomonas</taxon>
    </lineage>
</organism>
<dbReference type="CDD" id="cd00093">
    <property type="entry name" value="HTH_XRE"/>
    <property type="match status" value="1"/>
</dbReference>
<keyword evidence="4" id="KW-0238">DNA-binding</keyword>
<dbReference type="GO" id="GO:0006508">
    <property type="term" value="P:proteolysis"/>
    <property type="evidence" value="ECO:0007669"/>
    <property type="project" value="UniProtKB-KW"/>
</dbReference>
<dbReference type="PROSITE" id="PS00501">
    <property type="entry name" value="SPASE_I_1"/>
    <property type="match status" value="1"/>
</dbReference>
<dbReference type="InterPro" id="IPR001387">
    <property type="entry name" value="Cro/C1-type_HTH"/>
</dbReference>
<accession>W0ADT2</accession>
<dbReference type="InterPro" id="IPR015927">
    <property type="entry name" value="Peptidase_S24_S26A/B/C"/>
</dbReference>
<dbReference type="Gene3D" id="1.10.260.40">
    <property type="entry name" value="lambda repressor-like DNA-binding domains"/>
    <property type="match status" value="1"/>
</dbReference>
<keyword evidence="5" id="KW-0804">Transcription</keyword>
<protein>
    <recommendedName>
        <fullName evidence="6">HTH cro/C1-type domain-containing protein</fullName>
    </recommendedName>
</protein>
<dbReference type="Pfam" id="PF01381">
    <property type="entry name" value="HTH_3"/>
    <property type="match status" value="1"/>
</dbReference>
<dbReference type="GO" id="GO:0016020">
    <property type="term" value="C:membrane"/>
    <property type="evidence" value="ECO:0007669"/>
    <property type="project" value="InterPro"/>
</dbReference>
<keyword evidence="2" id="KW-0378">Hydrolase</keyword>
<dbReference type="PANTHER" id="PTHR40661:SF3">
    <property type="entry name" value="FELS-1 PROPHAGE TRANSCRIPTIONAL REGULATOR"/>
    <property type="match status" value="1"/>
</dbReference>
<reference evidence="7 8" key="1">
    <citation type="submission" date="2013-07" db="EMBL/GenBank/DDBJ databases">
        <title>Completed genome of Sphingomonas sanxanigenens NX02.</title>
        <authorList>
            <person name="Ma T."/>
            <person name="Huang H."/>
            <person name="Wu M."/>
            <person name="Li X."/>
            <person name="Li G."/>
        </authorList>
    </citation>
    <scope>NUCLEOTIDE SEQUENCE [LARGE SCALE GENOMIC DNA]</scope>
    <source>
        <strain evidence="7 8">NX02</strain>
    </source>
</reference>
<dbReference type="SUPFAM" id="SSF51306">
    <property type="entry name" value="LexA/Signal peptidase"/>
    <property type="match status" value="1"/>
</dbReference>
<dbReference type="EMBL" id="CP006644">
    <property type="protein sequence ID" value="AHE56034.1"/>
    <property type="molecule type" value="Genomic_DNA"/>
</dbReference>
<gene>
    <name evidence="7" type="ORF">NX02_22040</name>
</gene>
<dbReference type="Pfam" id="PF00717">
    <property type="entry name" value="Peptidase_S24"/>
    <property type="match status" value="1"/>
</dbReference>
<keyword evidence="1" id="KW-0645">Protease</keyword>
<dbReference type="SMART" id="SM00530">
    <property type="entry name" value="HTH_XRE"/>
    <property type="match status" value="1"/>
</dbReference>
<dbReference type="GO" id="GO:0003677">
    <property type="term" value="F:DNA binding"/>
    <property type="evidence" value="ECO:0007669"/>
    <property type="project" value="UniProtKB-KW"/>
</dbReference>
<evidence type="ECO:0000256" key="4">
    <source>
        <dbReference type="ARBA" id="ARBA00023125"/>
    </source>
</evidence>
<dbReference type="GO" id="GO:0004252">
    <property type="term" value="F:serine-type endopeptidase activity"/>
    <property type="evidence" value="ECO:0007669"/>
    <property type="project" value="InterPro"/>
</dbReference>
<evidence type="ECO:0000313" key="8">
    <source>
        <dbReference type="Proteomes" id="UP000018851"/>
    </source>
</evidence>
<dbReference type="HOGENOM" id="CLU_066192_1_2_5"/>
<sequence length="230" mass="25536">MRVVQNPANMIIRLSQIREANGLTLEEIAAKLDVAISTVSRWEIGDTNIPTKRFAEIAAAYQCQVSDFFSEARPPAPRALAPDIPPVKGAADEDGPVYLTRIEMAYAMGPGSSLEDFPETGQLQFDPNVLRTITRSPPERLYVASGEGDSMMPTLLDSDMVLIDTLQRQLNQQDRIWACSIHGAGAIKRLRTIGRTRVLVISDNPNVENQEVDAEDLYIFGRIIWVGRRV</sequence>
<dbReference type="InterPro" id="IPR010982">
    <property type="entry name" value="Lambda_DNA-bd_dom_sf"/>
</dbReference>
<dbReference type="InterPro" id="IPR019756">
    <property type="entry name" value="Pept_S26A_signal_pept_1_Ser-AS"/>
</dbReference>
<evidence type="ECO:0000256" key="3">
    <source>
        <dbReference type="ARBA" id="ARBA00023015"/>
    </source>
</evidence>
<dbReference type="CDD" id="cd06529">
    <property type="entry name" value="S24_LexA-like"/>
    <property type="match status" value="1"/>
</dbReference>
<dbReference type="PATRIC" id="fig|1123269.5.peg.4312"/>
<dbReference type="SUPFAM" id="SSF47413">
    <property type="entry name" value="lambda repressor-like DNA-binding domains"/>
    <property type="match status" value="1"/>
</dbReference>
<evidence type="ECO:0000256" key="1">
    <source>
        <dbReference type="ARBA" id="ARBA00022670"/>
    </source>
</evidence>
<evidence type="ECO:0000313" key="7">
    <source>
        <dbReference type="EMBL" id="AHE56034.1"/>
    </source>
</evidence>
<dbReference type="InterPro" id="IPR039418">
    <property type="entry name" value="LexA-like"/>
</dbReference>
<dbReference type="PANTHER" id="PTHR40661">
    <property type="match status" value="1"/>
</dbReference>
<dbReference type="AlphaFoldDB" id="W0ADT2"/>
<dbReference type="KEGG" id="ssan:NX02_22040"/>
<evidence type="ECO:0000256" key="5">
    <source>
        <dbReference type="ARBA" id="ARBA00023163"/>
    </source>
</evidence>